<protein>
    <submittedName>
        <fullName evidence="1">Uncharacterized protein</fullName>
    </submittedName>
</protein>
<dbReference type="EMBL" id="BQKM01000027">
    <property type="protein sequence ID" value="GJN56176.1"/>
    <property type="molecule type" value="Genomic_DNA"/>
</dbReference>
<name>A0ABQ4W9W4_9PSED</name>
<keyword evidence="2" id="KW-1185">Reference proteome</keyword>
<sequence length="72" mass="8264">MYSYQSLNEKSLQTVVPLPFRSSTGSRVRHEGPRGWRECNARRGITREHGGELHLHNRPEGGLRARVELPWG</sequence>
<evidence type="ECO:0000313" key="2">
    <source>
        <dbReference type="Proteomes" id="UP001054892"/>
    </source>
</evidence>
<dbReference type="Proteomes" id="UP001054892">
    <property type="component" value="Unassembled WGS sequence"/>
</dbReference>
<gene>
    <name evidence="1" type="ORF">TUM20286_59280</name>
</gene>
<reference evidence="1 2" key="1">
    <citation type="submission" date="2021-12" db="EMBL/GenBank/DDBJ databases">
        <title>Characterization of novel class B3 metallo-beta-lactamase from novel Pseudomonas species.</title>
        <authorList>
            <person name="Yamada K."/>
            <person name="Aoki K."/>
            <person name="Ishii Y."/>
        </authorList>
    </citation>
    <scope>NUCLEOTIDE SEQUENCE [LARGE SCALE GENOMIC DNA]</scope>
    <source>
        <strain evidence="1 2">TUM20286</strain>
    </source>
</reference>
<proteinExistence type="predicted"/>
<organism evidence="1 2">
    <name type="scientific">Pseudomonas tohonis</name>
    <dbReference type="NCBI Taxonomy" id="2725477"/>
    <lineage>
        <taxon>Bacteria</taxon>
        <taxon>Pseudomonadati</taxon>
        <taxon>Pseudomonadota</taxon>
        <taxon>Gammaproteobacteria</taxon>
        <taxon>Pseudomonadales</taxon>
        <taxon>Pseudomonadaceae</taxon>
        <taxon>Pseudomonas</taxon>
    </lineage>
</organism>
<accession>A0ABQ4W9W4</accession>
<evidence type="ECO:0000313" key="1">
    <source>
        <dbReference type="EMBL" id="GJN56176.1"/>
    </source>
</evidence>
<comment type="caution">
    <text evidence="1">The sequence shown here is derived from an EMBL/GenBank/DDBJ whole genome shotgun (WGS) entry which is preliminary data.</text>
</comment>